<name>A0ABR9R033_9FIRM</name>
<gene>
    <name evidence="3" type="ORF">INF35_01585</name>
</gene>
<dbReference type="InterPro" id="IPR002864">
    <property type="entry name" value="Acyl-ACP_thioesterase_NHD"/>
</dbReference>
<dbReference type="Proteomes" id="UP000768567">
    <property type="component" value="Unassembled WGS sequence"/>
</dbReference>
<dbReference type="Pfam" id="PF01643">
    <property type="entry name" value="Acyl-ACP_TE"/>
    <property type="match status" value="1"/>
</dbReference>
<dbReference type="SUPFAM" id="SSF54637">
    <property type="entry name" value="Thioesterase/thiol ester dehydrase-isomerase"/>
    <property type="match status" value="2"/>
</dbReference>
<comment type="caution">
    <text evidence="3">The sequence shown here is derived from an EMBL/GenBank/DDBJ whole genome shotgun (WGS) entry which is preliminary data.</text>
</comment>
<protein>
    <submittedName>
        <fullName evidence="3">Acyl-ACP thioesterase</fullName>
    </submittedName>
</protein>
<dbReference type="Gene3D" id="3.10.129.10">
    <property type="entry name" value="Hotdog Thioesterase"/>
    <property type="match status" value="1"/>
</dbReference>
<evidence type="ECO:0000313" key="3">
    <source>
        <dbReference type="EMBL" id="MBE5036486.1"/>
    </source>
</evidence>
<evidence type="ECO:0000313" key="4">
    <source>
        <dbReference type="Proteomes" id="UP000768567"/>
    </source>
</evidence>
<dbReference type="InterPro" id="IPR049427">
    <property type="entry name" value="Acyl-ACP_TE_C"/>
</dbReference>
<dbReference type="Pfam" id="PF20791">
    <property type="entry name" value="Acyl-ACP_TE_C"/>
    <property type="match status" value="1"/>
</dbReference>
<proteinExistence type="predicted"/>
<accession>A0ABR9R033</accession>
<sequence length="250" mass="29158">MQLQPYEFQEDYFVYRYDGDFLGNIQPGSILRYAQQIATTQCAALGIDDSVYARTHTAYLLARQAFHVYRMPRVDEHLTLVTCPEAVHHAVNKRLTSIYDRQGEECVFVDSRWVLVDTNKRTILRNHPPELSGPWAEKLPRALPMRIKKIADAPEVGAYRADYSLCDMNGHLNNTRYADIIFDSLPLDVVKTQTVEDFLIYYHKEIPLGQSFRVCRAQMEENKWFFSGWHEDTCCFEANVTMKPIREEQH</sequence>
<dbReference type="EMBL" id="JADCKC010000001">
    <property type="protein sequence ID" value="MBE5036486.1"/>
    <property type="molecule type" value="Genomic_DNA"/>
</dbReference>
<evidence type="ECO:0000259" key="1">
    <source>
        <dbReference type="Pfam" id="PF01643"/>
    </source>
</evidence>
<dbReference type="InterPro" id="IPR029069">
    <property type="entry name" value="HotDog_dom_sf"/>
</dbReference>
<dbReference type="RefSeq" id="WP_193499794.1">
    <property type="nucleotide sequence ID" value="NZ_JADCKC010000001.1"/>
</dbReference>
<feature type="domain" description="Acyl-ACP thioesterase-like C-terminal" evidence="2">
    <location>
        <begin position="155"/>
        <end position="223"/>
    </location>
</feature>
<reference evidence="3 4" key="1">
    <citation type="submission" date="2020-10" db="EMBL/GenBank/DDBJ databases">
        <title>ChiBAC.</title>
        <authorList>
            <person name="Zenner C."/>
            <person name="Hitch T.C.A."/>
            <person name="Clavel T."/>
        </authorList>
    </citation>
    <scope>NUCLEOTIDE SEQUENCE [LARGE SCALE GENOMIC DNA]</scope>
    <source>
        <strain evidence="3 4">DSM 109015</strain>
    </source>
</reference>
<feature type="domain" description="Acyl-ACP thioesterase N-terminal hotdog" evidence="1">
    <location>
        <begin position="6"/>
        <end position="125"/>
    </location>
</feature>
<keyword evidence="4" id="KW-1185">Reference proteome</keyword>
<organism evidence="3 4">
    <name type="scientific">Gemmiger gallinarum</name>
    <dbReference type="NCBI Taxonomy" id="2779354"/>
    <lineage>
        <taxon>Bacteria</taxon>
        <taxon>Bacillati</taxon>
        <taxon>Bacillota</taxon>
        <taxon>Clostridia</taxon>
        <taxon>Eubacteriales</taxon>
        <taxon>Gemmiger</taxon>
    </lineage>
</organism>
<evidence type="ECO:0000259" key="2">
    <source>
        <dbReference type="Pfam" id="PF20791"/>
    </source>
</evidence>